<dbReference type="Proteomes" id="UP000054498">
    <property type="component" value="Unassembled WGS sequence"/>
</dbReference>
<sequence length="373" mass="37036">MSEHVGAPFTAYNQASAPKVLTGNFFEERALLAATGIARRAPIPAAGAAGVASRGGDVSTAASDASPRASGACGCSSGGSVFPSPEEKAANAAQPATFQRVIEHSEQQSPASWASHARAAHAPPAALRDSLPGAHKGCPSVGPREAEELRRLWQRAAAAAAAAREAPATAAPEGCRATAYAEAFKAPPLEGQTLGARVMKTRDGGPVLRDPEFLVEAGLLDRAIAGRVFRRQLAFRHRSGSPALGCGGGGGTPGVVGPAAAAAAAATGGSWAGMAEAHATGDDEPVTIYSFDWQPAAGGSGGRACGPAAGALDRGCGATAGGGSGVALTAAATSGKHVLTQSFYGTGGSKARPMARNDQFTKLAGDVNKLPGV</sequence>
<dbReference type="STRING" id="145388.A0A0D2MVB5"/>
<proteinExistence type="predicted"/>
<feature type="compositionally biased region" description="Low complexity" evidence="1">
    <location>
        <begin position="109"/>
        <end position="126"/>
    </location>
</feature>
<dbReference type="EMBL" id="KK100367">
    <property type="protein sequence ID" value="KIZ06480.1"/>
    <property type="molecule type" value="Genomic_DNA"/>
</dbReference>
<dbReference type="AlphaFoldDB" id="A0A0D2MVB5"/>
<dbReference type="OrthoDB" id="61280at2759"/>
<gene>
    <name evidence="2" type="ORF">MNEG_1480</name>
</gene>
<feature type="region of interest" description="Disordered" evidence="1">
    <location>
        <begin position="49"/>
        <end position="146"/>
    </location>
</feature>
<name>A0A0D2MVB5_9CHLO</name>
<dbReference type="KEGG" id="mng:MNEG_1480"/>
<dbReference type="GeneID" id="25732397"/>
<reference evidence="2 3" key="1">
    <citation type="journal article" date="2013" name="BMC Genomics">
        <title>Reconstruction of the lipid metabolism for the microalga Monoraphidium neglectum from its genome sequence reveals characteristics suitable for biofuel production.</title>
        <authorList>
            <person name="Bogen C."/>
            <person name="Al-Dilaimi A."/>
            <person name="Albersmeier A."/>
            <person name="Wichmann J."/>
            <person name="Grundmann M."/>
            <person name="Rupp O."/>
            <person name="Lauersen K.J."/>
            <person name="Blifernez-Klassen O."/>
            <person name="Kalinowski J."/>
            <person name="Goesmann A."/>
            <person name="Mussgnug J.H."/>
            <person name="Kruse O."/>
        </authorList>
    </citation>
    <scope>NUCLEOTIDE SEQUENCE [LARGE SCALE GENOMIC DNA]</scope>
    <source>
        <strain evidence="2 3">SAG 48.87</strain>
    </source>
</reference>
<accession>A0A0D2MVB5</accession>
<dbReference type="RefSeq" id="XP_013905499.1">
    <property type="nucleotide sequence ID" value="XM_014050045.1"/>
</dbReference>
<feature type="compositionally biased region" description="Low complexity" evidence="1">
    <location>
        <begin position="69"/>
        <end position="80"/>
    </location>
</feature>
<organism evidence="2 3">
    <name type="scientific">Monoraphidium neglectum</name>
    <dbReference type="NCBI Taxonomy" id="145388"/>
    <lineage>
        <taxon>Eukaryota</taxon>
        <taxon>Viridiplantae</taxon>
        <taxon>Chlorophyta</taxon>
        <taxon>core chlorophytes</taxon>
        <taxon>Chlorophyceae</taxon>
        <taxon>CS clade</taxon>
        <taxon>Sphaeropleales</taxon>
        <taxon>Selenastraceae</taxon>
        <taxon>Monoraphidium</taxon>
    </lineage>
</organism>
<evidence type="ECO:0000313" key="2">
    <source>
        <dbReference type="EMBL" id="KIZ06480.1"/>
    </source>
</evidence>
<evidence type="ECO:0000256" key="1">
    <source>
        <dbReference type="SAM" id="MobiDB-lite"/>
    </source>
</evidence>
<protein>
    <submittedName>
        <fullName evidence="2">Uncharacterized protein</fullName>
    </submittedName>
</protein>
<evidence type="ECO:0000313" key="3">
    <source>
        <dbReference type="Proteomes" id="UP000054498"/>
    </source>
</evidence>
<keyword evidence="3" id="KW-1185">Reference proteome</keyword>